<feature type="compositionally biased region" description="Pro residues" evidence="1">
    <location>
        <begin position="42"/>
        <end position="59"/>
    </location>
</feature>
<feature type="region of interest" description="Disordered" evidence="1">
    <location>
        <begin position="182"/>
        <end position="206"/>
    </location>
</feature>
<protein>
    <submittedName>
        <fullName evidence="3">Uncharacterized protein</fullName>
    </submittedName>
</protein>
<gene>
    <name evidence="3" type="ORF">EV138_0221</name>
</gene>
<evidence type="ECO:0000256" key="2">
    <source>
        <dbReference type="SAM" id="Phobius"/>
    </source>
</evidence>
<reference evidence="3 4" key="1">
    <citation type="submission" date="2019-03" db="EMBL/GenBank/DDBJ databases">
        <title>Genomic Encyclopedia of Type Strains, Phase III (KMG-III): the genomes of soil and plant-associated and newly described type strains.</title>
        <authorList>
            <person name="Whitman W."/>
        </authorList>
    </citation>
    <scope>NUCLEOTIDE SEQUENCE [LARGE SCALE GENOMIC DNA]</scope>
    <source>
        <strain evidence="3 4">VKM Ac-2575</strain>
    </source>
</reference>
<evidence type="ECO:0000256" key="1">
    <source>
        <dbReference type="SAM" id="MobiDB-lite"/>
    </source>
</evidence>
<evidence type="ECO:0000313" key="3">
    <source>
        <dbReference type="EMBL" id="TDU86707.1"/>
    </source>
</evidence>
<comment type="caution">
    <text evidence="3">The sequence shown here is derived from an EMBL/GenBank/DDBJ whole genome shotgun (WGS) entry which is preliminary data.</text>
</comment>
<evidence type="ECO:0000313" key="4">
    <source>
        <dbReference type="Proteomes" id="UP000295151"/>
    </source>
</evidence>
<keyword evidence="2" id="KW-0472">Membrane</keyword>
<feature type="region of interest" description="Disordered" evidence="1">
    <location>
        <begin position="1"/>
        <end position="149"/>
    </location>
</feature>
<sequence>MSNQQPPYGQPGQPGQPPYGGQPGYGQPQGQPPQGQPGYGQQPPPGYGQPPYQGPPQGQPPYQGQPPQGQPPQGQPPQQGRPPQQPPYQGQPPQQPPYQQGPPPQQYPGQQAYPGQQPGYPPQQGYPQQYPAQQQWGPGPGQPYGPRRGGQGSKKILLLAGGGLAAVAVIGVVLALVLGGGDDNKVQPDPTPTSQPTDKPTTNVDEGIEVGEGVFVKPQTGYIRKTLTGYKGVYLLKQSEAYFMVEAFKAGPNDNTATLLPQLMEAEKKAVTSSTFKPNAPKELKPGPDDKTDVKLLTTQSYEAMSSSQNGSVPVIGYVGVIERNDGVITIVKVYGRKDKKDTIQPDSTAMLQSVLKSQ</sequence>
<feature type="compositionally biased region" description="Low complexity" evidence="1">
    <location>
        <begin position="192"/>
        <end position="202"/>
    </location>
</feature>
<keyword evidence="2" id="KW-1133">Transmembrane helix</keyword>
<keyword evidence="2" id="KW-0812">Transmembrane</keyword>
<dbReference type="AlphaFoldDB" id="A0A4R7T6K2"/>
<feature type="transmembrane region" description="Helical" evidence="2">
    <location>
        <begin position="156"/>
        <end position="178"/>
    </location>
</feature>
<dbReference type="Proteomes" id="UP000295151">
    <property type="component" value="Unassembled WGS sequence"/>
</dbReference>
<dbReference type="OrthoDB" id="3830606at2"/>
<dbReference type="RefSeq" id="WP_133976610.1">
    <property type="nucleotide sequence ID" value="NZ_SOCE01000001.1"/>
</dbReference>
<keyword evidence="4" id="KW-1185">Reference proteome</keyword>
<proteinExistence type="predicted"/>
<feature type="compositionally biased region" description="Low complexity" evidence="1">
    <location>
        <begin position="107"/>
        <end position="137"/>
    </location>
</feature>
<feature type="compositionally biased region" description="Low complexity" evidence="1">
    <location>
        <begin position="1"/>
        <end position="13"/>
    </location>
</feature>
<name>A0A4R7T6K2_9ACTN</name>
<organism evidence="3 4">
    <name type="scientific">Kribbella voronezhensis</name>
    <dbReference type="NCBI Taxonomy" id="2512212"/>
    <lineage>
        <taxon>Bacteria</taxon>
        <taxon>Bacillati</taxon>
        <taxon>Actinomycetota</taxon>
        <taxon>Actinomycetes</taxon>
        <taxon>Propionibacteriales</taxon>
        <taxon>Kribbellaceae</taxon>
        <taxon>Kribbella</taxon>
    </lineage>
</organism>
<accession>A0A4R7T6K2</accession>
<feature type="compositionally biased region" description="Pro residues" evidence="1">
    <location>
        <begin position="68"/>
        <end position="106"/>
    </location>
</feature>
<dbReference type="EMBL" id="SOCE01000001">
    <property type="protein sequence ID" value="TDU86707.1"/>
    <property type="molecule type" value="Genomic_DNA"/>
</dbReference>